<evidence type="ECO:0000256" key="2">
    <source>
        <dbReference type="ARBA" id="ARBA00023186"/>
    </source>
</evidence>
<dbReference type="AlphaFoldDB" id="G3B3Z1"/>
<reference evidence="4 5" key="1">
    <citation type="journal article" date="2011" name="Proc. Natl. Acad. Sci. U.S.A.">
        <title>Comparative genomics of xylose-fermenting fungi for enhanced biofuel production.</title>
        <authorList>
            <person name="Wohlbach D.J."/>
            <person name="Kuo A."/>
            <person name="Sato T.K."/>
            <person name="Potts K.M."/>
            <person name="Salamov A.A."/>
            <person name="LaButti K.M."/>
            <person name="Sun H."/>
            <person name="Clum A."/>
            <person name="Pangilinan J.L."/>
            <person name="Lindquist E.A."/>
            <person name="Lucas S."/>
            <person name="Lapidus A."/>
            <person name="Jin M."/>
            <person name="Gunawan C."/>
            <person name="Balan V."/>
            <person name="Dale B.E."/>
            <person name="Jeffries T.W."/>
            <person name="Zinkel R."/>
            <person name="Barry K.W."/>
            <person name="Grigoriev I.V."/>
            <person name="Gasch A.P."/>
        </authorList>
    </citation>
    <scope>NUCLEOTIDE SEQUENCE [LARGE SCALE GENOMIC DNA]</scope>
    <source>
        <strain evidence="5">ATCC 10573 / BCRC 21748 / CBS 615 / JCM 9827 / NBRC 10315 / NRRL Y-1498 / VKM Y-70</strain>
    </source>
</reference>
<dbReference type="SUPFAM" id="SSF46988">
    <property type="entry name" value="Tubulin chaperone cofactor A"/>
    <property type="match status" value="1"/>
</dbReference>
<evidence type="ECO:0000256" key="1">
    <source>
        <dbReference type="ARBA" id="ARBA00006806"/>
    </source>
</evidence>
<accession>G3B3Z1</accession>
<dbReference type="Proteomes" id="UP000000707">
    <property type="component" value="Unassembled WGS sequence"/>
</dbReference>
<dbReference type="PANTHER" id="PTHR21500">
    <property type="entry name" value="TUBULIN-SPECIFIC CHAPERONE A"/>
    <property type="match status" value="1"/>
</dbReference>
<proteinExistence type="inferred from homology"/>
<organism evidence="5">
    <name type="scientific">Candida tenuis (strain ATCC 10573 / BCRC 21748 / CBS 615 / JCM 9827 / NBRC 10315 / NRRL Y-1498 / VKM Y-70)</name>
    <name type="common">Yeast</name>
    <name type="synonym">Yamadazyma tenuis</name>
    <dbReference type="NCBI Taxonomy" id="590646"/>
    <lineage>
        <taxon>Eukaryota</taxon>
        <taxon>Fungi</taxon>
        <taxon>Dikarya</taxon>
        <taxon>Ascomycota</taxon>
        <taxon>Saccharomycotina</taxon>
        <taxon>Pichiomycetes</taxon>
        <taxon>Debaryomycetaceae</taxon>
        <taxon>Yamadazyma</taxon>
    </lineage>
</organism>
<dbReference type="GO" id="GO:0048487">
    <property type="term" value="F:beta-tubulin binding"/>
    <property type="evidence" value="ECO:0007669"/>
    <property type="project" value="InterPro"/>
</dbReference>
<evidence type="ECO:0000256" key="3">
    <source>
        <dbReference type="RuleBase" id="RU364030"/>
    </source>
</evidence>
<dbReference type="KEGG" id="cten:18245752"/>
<keyword evidence="3" id="KW-0206">Cytoskeleton</keyword>
<comment type="subunit">
    <text evidence="3">Supercomplex made of cofactors A to E. Cofactors A and D function by capturing and stabilizing tubulin in a quasi-native conformation. Cofactor E binds to the cofactor D-tubulin complex; interaction with cofactor C then causes the release of tubulin polypeptides that are committed to the native state.</text>
</comment>
<dbReference type="Pfam" id="PF02970">
    <property type="entry name" value="TBCA"/>
    <property type="match status" value="1"/>
</dbReference>
<dbReference type="GO" id="GO:0007021">
    <property type="term" value="P:tubulin complex assembly"/>
    <property type="evidence" value="ECO:0007669"/>
    <property type="project" value="UniProtKB-UniRule"/>
</dbReference>
<dbReference type="STRING" id="590646.G3B3Z1"/>
<dbReference type="GO" id="GO:0007023">
    <property type="term" value="P:post-chaperonin tubulin folding pathway"/>
    <property type="evidence" value="ECO:0007669"/>
    <property type="project" value="UniProtKB-UniRule"/>
</dbReference>
<keyword evidence="3" id="KW-0493">Microtubule</keyword>
<dbReference type="PANTHER" id="PTHR21500:SF0">
    <property type="entry name" value="TUBULIN-SPECIFIC CHAPERONE A"/>
    <property type="match status" value="1"/>
</dbReference>
<dbReference type="InterPro" id="IPR004226">
    <property type="entry name" value="TBCA"/>
</dbReference>
<dbReference type="GeneID" id="18245752"/>
<protein>
    <recommendedName>
        <fullName evidence="3">Tubulin-specific chaperone A</fullName>
    </recommendedName>
</protein>
<dbReference type="HOGENOM" id="CLU_130569_2_0_1"/>
<dbReference type="Gene3D" id="1.20.58.90">
    <property type="match status" value="1"/>
</dbReference>
<dbReference type="OrthoDB" id="5839at2759"/>
<keyword evidence="2 3" id="KW-0143">Chaperone</keyword>
<dbReference type="GO" id="GO:0005829">
    <property type="term" value="C:cytosol"/>
    <property type="evidence" value="ECO:0007669"/>
    <property type="project" value="TreeGrafter"/>
</dbReference>
<evidence type="ECO:0000313" key="5">
    <source>
        <dbReference type="Proteomes" id="UP000000707"/>
    </source>
</evidence>
<gene>
    <name evidence="4" type="ORF">CANTEDRAFT_104728</name>
</gene>
<name>G3B3Z1_CANTC</name>
<comment type="subcellular location">
    <subcellularLocation>
        <location evidence="3">Cytoplasm</location>
        <location evidence="3">Cytoskeleton</location>
    </subcellularLocation>
</comment>
<evidence type="ECO:0000313" key="4">
    <source>
        <dbReference type="EMBL" id="EGV63897.1"/>
    </source>
</evidence>
<dbReference type="InterPro" id="IPR036126">
    <property type="entry name" value="TBCA_sf"/>
</dbReference>
<sequence>MAPTPLEIKVNALKRLIKEESLYNQETAEQASLVDQMRTNNADPYELKKQVEVLNESKRMVVELTKKIDSHSKSLAEFLKGYSGDEDLTLASSLLK</sequence>
<dbReference type="GO" id="GO:0005874">
    <property type="term" value="C:microtubule"/>
    <property type="evidence" value="ECO:0007669"/>
    <property type="project" value="UniProtKB-KW"/>
</dbReference>
<keyword evidence="5" id="KW-1185">Reference proteome</keyword>
<dbReference type="eggNOG" id="KOG3470">
    <property type="taxonomic scope" value="Eukaryota"/>
</dbReference>
<comment type="similarity">
    <text evidence="1 3">Belongs to the TBCA family.</text>
</comment>
<dbReference type="EMBL" id="GL996521">
    <property type="protein sequence ID" value="EGV63897.1"/>
    <property type="molecule type" value="Genomic_DNA"/>
</dbReference>
<keyword evidence="3" id="KW-0963">Cytoplasm</keyword>